<gene>
    <name evidence="5" type="ORF">B7P43_G05246</name>
</gene>
<feature type="domain" description="CUB" evidence="4">
    <location>
        <begin position="237"/>
        <end position="377"/>
    </location>
</feature>
<protein>
    <recommendedName>
        <fullName evidence="4">CUB domain-containing protein</fullName>
    </recommendedName>
</protein>
<dbReference type="Proteomes" id="UP000235965">
    <property type="component" value="Unassembled WGS sequence"/>
</dbReference>
<dbReference type="InterPro" id="IPR035914">
    <property type="entry name" value="Sperma_CUB_dom_sf"/>
</dbReference>
<evidence type="ECO:0000313" key="6">
    <source>
        <dbReference type="Proteomes" id="UP000235965"/>
    </source>
</evidence>
<dbReference type="PANTHER" id="PTHR33236:SF5">
    <property type="entry name" value="CUB DOMAIN-CONTAINING PROTEIN"/>
    <property type="match status" value="1"/>
</dbReference>
<evidence type="ECO:0000256" key="3">
    <source>
        <dbReference type="SAM" id="SignalP"/>
    </source>
</evidence>
<dbReference type="Gene3D" id="2.60.120.290">
    <property type="entry name" value="Spermadhesin, CUB domain"/>
    <property type="match status" value="2"/>
</dbReference>
<feature type="signal peptide" evidence="3">
    <location>
        <begin position="1"/>
        <end position="16"/>
    </location>
</feature>
<dbReference type="InterPro" id="IPR000859">
    <property type="entry name" value="CUB_dom"/>
</dbReference>
<feature type="chain" id="PRO_5014387813" description="CUB domain-containing protein" evidence="3">
    <location>
        <begin position="17"/>
        <end position="379"/>
    </location>
</feature>
<comment type="caution">
    <text evidence="5">The sequence shown here is derived from an EMBL/GenBank/DDBJ whole genome shotgun (WGS) entry which is preliminary data.</text>
</comment>
<organism evidence="5 6">
    <name type="scientific">Cryptotermes secundus</name>
    <dbReference type="NCBI Taxonomy" id="105785"/>
    <lineage>
        <taxon>Eukaryota</taxon>
        <taxon>Metazoa</taxon>
        <taxon>Ecdysozoa</taxon>
        <taxon>Arthropoda</taxon>
        <taxon>Hexapoda</taxon>
        <taxon>Insecta</taxon>
        <taxon>Pterygota</taxon>
        <taxon>Neoptera</taxon>
        <taxon>Polyneoptera</taxon>
        <taxon>Dictyoptera</taxon>
        <taxon>Blattodea</taxon>
        <taxon>Blattoidea</taxon>
        <taxon>Termitoidae</taxon>
        <taxon>Kalotermitidae</taxon>
        <taxon>Cryptotermitinae</taxon>
        <taxon>Cryptotermes</taxon>
    </lineage>
</organism>
<dbReference type="OrthoDB" id="6337346at2759"/>
<dbReference type="SUPFAM" id="SSF49854">
    <property type="entry name" value="Spermadhesin, CUB domain"/>
    <property type="match status" value="2"/>
</dbReference>
<reference evidence="5 6" key="1">
    <citation type="submission" date="2017-12" db="EMBL/GenBank/DDBJ databases">
        <title>Hemimetabolous genomes reveal molecular basis of termite eusociality.</title>
        <authorList>
            <person name="Harrison M.C."/>
            <person name="Jongepier E."/>
            <person name="Robertson H.M."/>
            <person name="Arning N."/>
            <person name="Bitard-Feildel T."/>
            <person name="Chao H."/>
            <person name="Childers C.P."/>
            <person name="Dinh H."/>
            <person name="Doddapaneni H."/>
            <person name="Dugan S."/>
            <person name="Gowin J."/>
            <person name="Greiner C."/>
            <person name="Han Y."/>
            <person name="Hu H."/>
            <person name="Hughes D.S.T."/>
            <person name="Huylmans A.-K."/>
            <person name="Kemena C."/>
            <person name="Kremer L.P.M."/>
            <person name="Lee S.L."/>
            <person name="Lopez-Ezquerra A."/>
            <person name="Mallet L."/>
            <person name="Monroy-Kuhn J.M."/>
            <person name="Moser A."/>
            <person name="Murali S.C."/>
            <person name="Muzny D.M."/>
            <person name="Otani S."/>
            <person name="Piulachs M.-D."/>
            <person name="Poelchau M."/>
            <person name="Qu J."/>
            <person name="Schaub F."/>
            <person name="Wada-Katsumata A."/>
            <person name="Worley K.C."/>
            <person name="Xie Q."/>
            <person name="Ylla G."/>
            <person name="Poulsen M."/>
            <person name="Gibbs R.A."/>
            <person name="Schal C."/>
            <person name="Richards S."/>
            <person name="Belles X."/>
            <person name="Korb J."/>
            <person name="Bornberg-Bauer E."/>
        </authorList>
    </citation>
    <scope>NUCLEOTIDE SEQUENCE [LARGE SCALE GENOMIC DNA]</scope>
    <source>
        <tissue evidence="5">Whole body</tissue>
    </source>
</reference>
<dbReference type="InParanoid" id="A0A2J7PW23"/>
<accession>A0A2J7PW23</accession>
<evidence type="ECO:0000256" key="1">
    <source>
        <dbReference type="ARBA" id="ARBA00023157"/>
    </source>
</evidence>
<keyword evidence="1" id="KW-1015">Disulfide bond</keyword>
<dbReference type="STRING" id="105785.A0A2J7PW23"/>
<keyword evidence="6" id="KW-1185">Reference proteome</keyword>
<dbReference type="Pfam" id="PF00431">
    <property type="entry name" value="CUB"/>
    <property type="match status" value="1"/>
</dbReference>
<feature type="domain" description="CUB" evidence="4">
    <location>
        <begin position="96"/>
        <end position="235"/>
    </location>
</feature>
<dbReference type="InterPro" id="IPR058698">
    <property type="entry name" value="CUB_metazoa"/>
</dbReference>
<comment type="caution">
    <text evidence="2">Lacks conserved residue(s) required for the propagation of feature annotation.</text>
</comment>
<name>A0A2J7PW23_9NEOP</name>
<dbReference type="PROSITE" id="PS01180">
    <property type="entry name" value="CUB"/>
    <property type="match status" value="2"/>
</dbReference>
<dbReference type="EMBL" id="NEVH01020938">
    <property type="protein sequence ID" value="PNF20529.1"/>
    <property type="molecule type" value="Genomic_DNA"/>
</dbReference>
<dbReference type="AlphaFoldDB" id="A0A2J7PW23"/>
<evidence type="ECO:0000259" key="4">
    <source>
        <dbReference type="PROSITE" id="PS01180"/>
    </source>
</evidence>
<dbReference type="PANTHER" id="PTHR33236">
    <property type="entry name" value="INTRAFLAGELLAR TRANSPORT PROTEIN 122 FAMILY PROTEIN-RELATED"/>
    <property type="match status" value="1"/>
</dbReference>
<keyword evidence="3" id="KW-0732">Signal</keyword>
<evidence type="ECO:0000256" key="2">
    <source>
        <dbReference type="PROSITE-ProRule" id="PRU00059"/>
    </source>
</evidence>
<evidence type="ECO:0000313" key="5">
    <source>
        <dbReference type="EMBL" id="PNF20529.1"/>
    </source>
</evidence>
<proteinExistence type="predicted"/>
<dbReference type="Pfam" id="PF26080">
    <property type="entry name" value="CUB_animal"/>
    <property type="match status" value="1"/>
</dbReference>
<sequence>MLHLLWLLVFCFAVRGKEIESLVNSNWTNRSAMNHDERSTSDSILNIISFTRVQCTGAGGLQGTCYSRRQCSGLQGTLSGTCAYNLGVCCVIYRSCDSSTNNKVTYFTNPDLPTPSRENLNPFCPLTVSKSNKNICQLRIDFLDFSLAQPDVRGQCVDDYLEVIDGITAVPKICGENAGHHVYVDFHPKNTQIKLNIVTSKSASGIPKWNMKISQIECNSPDKAPAGYLMYFREIEGHVKSFNYPSVSRSSSGTQQLASTNYGVGVQLAPGYCSIEWNQDPKDPYSFTVSGDTDAFDTSVLGTPNAALSGVDCITDFIVIPNPSQVGTSLTTDRFCGNALLPTTTSSKPIVLTVVTDNSESSPDTENRGFSLTYRQIRC</sequence>